<dbReference type="GO" id="GO:0005737">
    <property type="term" value="C:cytoplasm"/>
    <property type="evidence" value="ECO:0007669"/>
    <property type="project" value="TreeGrafter"/>
</dbReference>
<dbReference type="InParanoid" id="E4WXR2"/>
<dbReference type="InterPro" id="IPR037035">
    <property type="entry name" value="GK-like_C_sf"/>
</dbReference>
<accession>E4WXR2</accession>
<dbReference type="EMBL" id="FN653018">
    <property type="protein sequence ID" value="CBY22156.1"/>
    <property type="molecule type" value="Genomic_DNA"/>
</dbReference>
<evidence type="ECO:0000313" key="3">
    <source>
        <dbReference type="Proteomes" id="UP000001307"/>
    </source>
</evidence>
<proteinExistence type="predicted"/>
<dbReference type="AlphaFoldDB" id="E4WXR2"/>
<dbReference type="InterPro" id="IPR039760">
    <property type="entry name" value="MOFRL_protein"/>
</dbReference>
<dbReference type="SUPFAM" id="SSF82544">
    <property type="entry name" value="GckA/TtuD-like"/>
    <property type="match status" value="1"/>
</dbReference>
<dbReference type="Pfam" id="PF05161">
    <property type="entry name" value="MOFRL"/>
    <property type="match status" value="1"/>
</dbReference>
<organism evidence="2">
    <name type="scientific">Oikopleura dioica</name>
    <name type="common">Tunicate</name>
    <dbReference type="NCBI Taxonomy" id="34765"/>
    <lineage>
        <taxon>Eukaryota</taxon>
        <taxon>Metazoa</taxon>
        <taxon>Chordata</taxon>
        <taxon>Tunicata</taxon>
        <taxon>Appendicularia</taxon>
        <taxon>Copelata</taxon>
        <taxon>Oikopleuridae</taxon>
        <taxon>Oikopleura</taxon>
    </lineage>
</organism>
<dbReference type="OrthoDB" id="44918at2759"/>
<name>E4WXR2_OIKDI</name>
<dbReference type="Proteomes" id="UP000001307">
    <property type="component" value="Unassembled WGS sequence"/>
</dbReference>
<evidence type="ECO:0000259" key="1">
    <source>
        <dbReference type="Pfam" id="PF05161"/>
    </source>
</evidence>
<gene>
    <name evidence="2" type="ORF">GSOID_T00011704001</name>
</gene>
<reference evidence="2" key="1">
    <citation type="journal article" date="2010" name="Science">
        <title>Plasticity of animal genome architecture unmasked by rapid evolution of a pelagic tunicate.</title>
        <authorList>
            <person name="Denoeud F."/>
            <person name="Henriet S."/>
            <person name="Mungpakdee S."/>
            <person name="Aury J.M."/>
            <person name="Da Silva C."/>
            <person name="Brinkmann H."/>
            <person name="Mikhaleva J."/>
            <person name="Olsen L.C."/>
            <person name="Jubin C."/>
            <person name="Canestro C."/>
            <person name="Bouquet J.M."/>
            <person name="Danks G."/>
            <person name="Poulain J."/>
            <person name="Campsteijn C."/>
            <person name="Adamski M."/>
            <person name="Cross I."/>
            <person name="Yadetie F."/>
            <person name="Muffato M."/>
            <person name="Louis A."/>
            <person name="Butcher S."/>
            <person name="Tsagkogeorga G."/>
            <person name="Konrad A."/>
            <person name="Singh S."/>
            <person name="Jensen M.F."/>
            <person name="Cong E.H."/>
            <person name="Eikeseth-Otteraa H."/>
            <person name="Noel B."/>
            <person name="Anthouard V."/>
            <person name="Porcel B.M."/>
            <person name="Kachouri-Lafond R."/>
            <person name="Nishino A."/>
            <person name="Ugolini M."/>
            <person name="Chourrout P."/>
            <person name="Nishida H."/>
            <person name="Aasland R."/>
            <person name="Huzurbazar S."/>
            <person name="Westhof E."/>
            <person name="Delsuc F."/>
            <person name="Lehrach H."/>
            <person name="Reinhardt R."/>
            <person name="Weissenbach J."/>
            <person name="Roy S.W."/>
            <person name="Artiguenave F."/>
            <person name="Postlethwait J.H."/>
            <person name="Manak J.R."/>
            <person name="Thompson E.M."/>
            <person name="Jaillon O."/>
            <person name="Du Pasquier L."/>
            <person name="Boudinot P."/>
            <person name="Liberles D.A."/>
            <person name="Volff J.N."/>
            <person name="Philippe H."/>
            <person name="Lenhard B."/>
            <person name="Roest Crollius H."/>
            <person name="Wincker P."/>
            <person name="Chourrout D."/>
        </authorList>
    </citation>
    <scope>NUCLEOTIDE SEQUENCE [LARGE SCALE GENOMIC DNA]</scope>
</reference>
<keyword evidence="3" id="KW-1185">Reference proteome</keyword>
<dbReference type="PANTHER" id="PTHR12227">
    <property type="entry name" value="GLYCERATE KINASE"/>
    <property type="match status" value="1"/>
</dbReference>
<dbReference type="InterPro" id="IPR007835">
    <property type="entry name" value="MOFRL"/>
</dbReference>
<evidence type="ECO:0000313" key="2">
    <source>
        <dbReference type="EMBL" id="CBY22156.1"/>
    </source>
</evidence>
<dbReference type="Gene3D" id="3.40.1480.10">
    <property type="entry name" value="MOFRL domain"/>
    <property type="match status" value="1"/>
</dbReference>
<feature type="domain" description="MOFRL" evidence="1">
    <location>
        <begin position="98"/>
        <end position="202"/>
    </location>
</feature>
<dbReference type="PANTHER" id="PTHR12227:SF0">
    <property type="entry name" value="GLYCERATE KINASE"/>
    <property type="match status" value="1"/>
</dbReference>
<dbReference type="GO" id="GO:0008887">
    <property type="term" value="F:glycerate kinase activity"/>
    <property type="evidence" value="ECO:0007669"/>
    <property type="project" value="InterPro"/>
</dbReference>
<protein>
    <recommendedName>
        <fullName evidence="1">MOFRL domain-containing protein</fullName>
    </recommendedName>
</protein>
<sequence>MIPKTFTNNTSEIIGNNQRIIKKILDICYTRKIPYHSLGNEISGEARDLAKFYVRIAQSLKNNSQSFPSFCDLEVNTPAISEWFEIIRELFDKHGEILLVAGGEPTVTLLGDGKGGRNQELALAFQIESAGNINASFLSAGTDGQDGPCDVSGAWSGAQDSNVNLNGEARSFLESSDSYNYFKKHAPHRHIRTGLTFTNVMDIHLLYIKAH</sequence>